<evidence type="ECO:0000313" key="2">
    <source>
        <dbReference type="EMBL" id="VDP35939.1"/>
    </source>
</evidence>
<dbReference type="EMBL" id="UZAM01014832">
    <property type="protein sequence ID" value="VDP35939.1"/>
    <property type="molecule type" value="Genomic_DNA"/>
</dbReference>
<organism evidence="4">
    <name type="scientific">Soboliphyme baturini</name>
    <dbReference type="NCBI Taxonomy" id="241478"/>
    <lineage>
        <taxon>Eukaryota</taxon>
        <taxon>Metazoa</taxon>
        <taxon>Ecdysozoa</taxon>
        <taxon>Nematoda</taxon>
        <taxon>Enoplea</taxon>
        <taxon>Dorylaimia</taxon>
        <taxon>Dioctophymatida</taxon>
        <taxon>Dioctophymatoidea</taxon>
        <taxon>Soboliphymatidae</taxon>
        <taxon>Soboliphyme</taxon>
    </lineage>
</organism>
<gene>
    <name evidence="2" type="ORF">SBAD_LOCUS10954</name>
</gene>
<reference evidence="2 3" key="2">
    <citation type="submission" date="2018-11" db="EMBL/GenBank/DDBJ databases">
        <authorList>
            <consortium name="Pathogen Informatics"/>
        </authorList>
    </citation>
    <scope>NUCLEOTIDE SEQUENCE [LARGE SCALE GENOMIC DNA]</scope>
</reference>
<dbReference type="WBParaSite" id="SBAD_0001133001-mRNA-1">
    <property type="protein sequence ID" value="SBAD_0001133001-mRNA-1"/>
    <property type="gene ID" value="SBAD_0001133001"/>
</dbReference>
<keyword evidence="3" id="KW-1185">Reference proteome</keyword>
<sequence>MTISYCQTIMRSPQRDVTVRRLHSYESVVSKSKLAGSCHSRWPEHRVVAFMGKPSEQRRNDLPTGRSTDDKRATTNGQSVARRKTTDDDEVDYSSSHMTSTVSADTYIMCNDHQGRLQSFCVQCDNDSGIRSTEFVSISVSETGAVTGAERSLTDSLVKSHEVVRRLVTRQEVIGRQAGI</sequence>
<dbReference type="Proteomes" id="UP000270296">
    <property type="component" value="Unassembled WGS sequence"/>
</dbReference>
<evidence type="ECO:0000313" key="4">
    <source>
        <dbReference type="WBParaSite" id="SBAD_0001133001-mRNA-1"/>
    </source>
</evidence>
<reference evidence="4" key="1">
    <citation type="submission" date="2016-06" db="UniProtKB">
        <authorList>
            <consortium name="WormBaseParasite"/>
        </authorList>
    </citation>
    <scope>IDENTIFICATION</scope>
</reference>
<accession>A0A183J506</accession>
<proteinExistence type="predicted"/>
<dbReference type="AlphaFoldDB" id="A0A183J506"/>
<evidence type="ECO:0000256" key="1">
    <source>
        <dbReference type="SAM" id="MobiDB-lite"/>
    </source>
</evidence>
<protein>
    <submittedName>
        <fullName evidence="2 4">Uncharacterized protein</fullName>
    </submittedName>
</protein>
<evidence type="ECO:0000313" key="3">
    <source>
        <dbReference type="Proteomes" id="UP000270296"/>
    </source>
</evidence>
<name>A0A183J506_9BILA</name>
<feature type="region of interest" description="Disordered" evidence="1">
    <location>
        <begin position="49"/>
        <end position="94"/>
    </location>
</feature>
<feature type="compositionally biased region" description="Basic and acidic residues" evidence="1">
    <location>
        <begin position="55"/>
        <end position="73"/>
    </location>
</feature>